<name>A0A4R0NNA6_9SPHI</name>
<dbReference type="RefSeq" id="WP_131562164.1">
    <property type="nucleotide sequence ID" value="NZ_SJSN01000020.1"/>
</dbReference>
<dbReference type="OrthoDB" id="1094723at2"/>
<evidence type="ECO:0000256" key="7">
    <source>
        <dbReference type="PROSITE-ProRule" id="PRU01360"/>
    </source>
</evidence>
<comment type="subcellular location">
    <subcellularLocation>
        <location evidence="1 7">Cell outer membrane</location>
        <topology evidence="1 7">Multi-pass membrane protein</topology>
    </subcellularLocation>
</comment>
<reference evidence="10 11" key="1">
    <citation type="submission" date="2019-02" db="EMBL/GenBank/DDBJ databases">
        <title>Pedobacter sp. RP-3-11 sp. nov., isolated from Arctic soil.</title>
        <authorList>
            <person name="Dahal R.H."/>
        </authorList>
    </citation>
    <scope>NUCLEOTIDE SEQUENCE [LARGE SCALE GENOMIC DNA]</scope>
    <source>
        <strain evidence="10 11">RP-3-11</strain>
    </source>
</reference>
<evidence type="ECO:0000256" key="3">
    <source>
        <dbReference type="ARBA" id="ARBA00022452"/>
    </source>
</evidence>
<evidence type="ECO:0000256" key="5">
    <source>
        <dbReference type="ARBA" id="ARBA00023136"/>
    </source>
</evidence>
<dbReference type="SUPFAM" id="SSF49464">
    <property type="entry name" value="Carboxypeptidase regulatory domain-like"/>
    <property type="match status" value="1"/>
</dbReference>
<keyword evidence="8" id="KW-1133">Transmembrane helix</keyword>
<protein>
    <submittedName>
        <fullName evidence="10">SusC/RagA family TonB-linked outer membrane protein</fullName>
    </submittedName>
</protein>
<evidence type="ECO:0000256" key="4">
    <source>
        <dbReference type="ARBA" id="ARBA00022692"/>
    </source>
</evidence>
<dbReference type="Gene3D" id="2.170.130.10">
    <property type="entry name" value="TonB-dependent receptor, plug domain"/>
    <property type="match status" value="1"/>
</dbReference>
<comment type="similarity">
    <text evidence="7">Belongs to the TonB-dependent receptor family.</text>
</comment>
<feature type="domain" description="Secretin/TonB short N-terminal" evidence="9">
    <location>
        <begin position="82"/>
        <end position="133"/>
    </location>
</feature>
<sequence length="1148" mass="125913">MTFFAIDAKCRENIAPTVPKYQKIKLIMRISLLWSFLTVLSTGVLLASSVKGQEINRVEVIIALNGETLTSVFRKIEQQTAFTFLYRNDDVASIRIQNSASTKLTVSDLLTQLLSGSGLTFKQEGKRIVITKLPKKSPVKNEEEKEVAHVAADTIYTITGKVTDGATGGPIQNANVSSKIAKTAADAKGVFTIQVEKGGVLRFSYIGFEPKEITITGPGSISVSLKESVQAMKDVVVNGLFTRKAETFTGSAATFSGQELKRVGNINVLQSLAILDPSFRIVDNSSAGSDPNRIPEVIVRGATSVPDLTLNATYPNAPNLPLFILDGFEATIQRIYDLPMNMVASITILKDATAKAIYGSKAGNGVVVVETIKPVAGNLRISYSSSINVTAPDLSSYHLTNSLEKIQVELLSGKYTSLYPELQFGLTQQYSATLKQALSGVDTYWLSQPLQNGVGQKHNIYIDGGNDAIRYSAGINYNGITGVMRGSDRDNISGSVSLQYRKNNFSFNNNLTIDQSKSKNSPYGNFSAYAQMNPYWKIYDERGAIIPSYNSFGATVYNPMFNSTINTKDQSQYTNITENFYAEYEAMKNLRFTGRVGVTMQNNNSDRFLPATAVEYMGVSITSPNYLNRGQYDVMNGKSSSVSSDFGAAYSFTAGKSQVFSNVFYSVQQNKNSSNGMSAVGFPNDKLDDISFGNQYLPGSKASGTESTSRNIGITSAVNYSYDNKYLADFSYRANASSQFGANKRWGSFWSAGLGWNIYREPFMKSVTFVDQLKLKGTIGTTGTQNFSSYQNLATYTYVTNQSYNGEIGLKLLSLANPDLKWQQVEDKNIGLSGSLFKRVSFVLDFYMNDTKDLISDQTVAPSAGFASYRANVGETRNQGYQINVNARLYTKAKSQTYISVFANVAQNTNKVRKVSEALQQINKQQDAILNGTSPAAEGRPTSRPVTRFAEGQSLSAIWAVPSLGIDPATGKEIFVKKDGSKTFLWNAADQVVVGDATAKYNGSFGANFGYHGLTMNFAFSYRLGGQVYNTTLVNRVENANLNNNVDVRVLEDRWKVPGDQSLYKNIADLTVTRPTSRFVQNNSELIFSSINMGYDFGKSSFIKKLKLTNLSLNMNLNDIARIGAVKTERGLDYPFARTMSLSLNANF</sequence>
<keyword evidence="3 7" id="KW-1134">Transmembrane beta strand</keyword>
<dbReference type="InterPro" id="IPR008969">
    <property type="entry name" value="CarboxyPept-like_regulatory"/>
</dbReference>
<keyword evidence="2 7" id="KW-0813">Transport</keyword>
<dbReference type="InterPro" id="IPR039426">
    <property type="entry name" value="TonB-dep_rcpt-like"/>
</dbReference>
<feature type="transmembrane region" description="Helical" evidence="8">
    <location>
        <begin position="26"/>
        <end position="47"/>
    </location>
</feature>
<dbReference type="GO" id="GO:0009279">
    <property type="term" value="C:cell outer membrane"/>
    <property type="evidence" value="ECO:0007669"/>
    <property type="project" value="UniProtKB-SubCell"/>
</dbReference>
<proteinExistence type="inferred from homology"/>
<dbReference type="InterPro" id="IPR036942">
    <property type="entry name" value="Beta-barrel_TonB_sf"/>
</dbReference>
<gene>
    <name evidence="10" type="ORF">EZ449_19730</name>
</gene>
<dbReference type="Pfam" id="PF13715">
    <property type="entry name" value="CarbopepD_reg_2"/>
    <property type="match status" value="1"/>
</dbReference>
<keyword evidence="11" id="KW-1185">Reference proteome</keyword>
<keyword evidence="6 7" id="KW-0998">Cell outer membrane</keyword>
<dbReference type="Proteomes" id="UP000291485">
    <property type="component" value="Unassembled WGS sequence"/>
</dbReference>
<evidence type="ECO:0000313" key="10">
    <source>
        <dbReference type="EMBL" id="TCD00734.1"/>
    </source>
</evidence>
<keyword evidence="5 7" id="KW-0472">Membrane</keyword>
<evidence type="ECO:0000256" key="6">
    <source>
        <dbReference type="ARBA" id="ARBA00023237"/>
    </source>
</evidence>
<dbReference type="InterPro" id="IPR037066">
    <property type="entry name" value="Plug_dom_sf"/>
</dbReference>
<dbReference type="InterPro" id="IPR011662">
    <property type="entry name" value="Secretin/TonB_short_N"/>
</dbReference>
<dbReference type="PROSITE" id="PS52016">
    <property type="entry name" value="TONB_DEPENDENT_REC_3"/>
    <property type="match status" value="1"/>
</dbReference>
<dbReference type="Gene3D" id="3.55.50.30">
    <property type="match status" value="1"/>
</dbReference>
<evidence type="ECO:0000256" key="8">
    <source>
        <dbReference type="SAM" id="Phobius"/>
    </source>
</evidence>
<comment type="caution">
    <text evidence="10">The sequence shown here is derived from an EMBL/GenBank/DDBJ whole genome shotgun (WGS) entry which is preliminary data.</text>
</comment>
<dbReference type="AlphaFoldDB" id="A0A4R0NNA6"/>
<accession>A0A4R0NNA6</accession>
<dbReference type="Gene3D" id="2.40.170.20">
    <property type="entry name" value="TonB-dependent receptor, beta-barrel domain"/>
    <property type="match status" value="1"/>
</dbReference>
<dbReference type="SUPFAM" id="SSF56935">
    <property type="entry name" value="Porins"/>
    <property type="match status" value="1"/>
</dbReference>
<evidence type="ECO:0000259" key="9">
    <source>
        <dbReference type="SMART" id="SM00965"/>
    </source>
</evidence>
<keyword evidence="4 7" id="KW-0812">Transmembrane</keyword>
<dbReference type="EMBL" id="SJSN01000020">
    <property type="protein sequence ID" value="TCD00734.1"/>
    <property type="molecule type" value="Genomic_DNA"/>
</dbReference>
<dbReference type="InterPro" id="IPR023996">
    <property type="entry name" value="TonB-dep_OMP_SusC/RagA"/>
</dbReference>
<dbReference type="NCBIfam" id="TIGR04056">
    <property type="entry name" value="OMP_RagA_SusC"/>
    <property type="match status" value="1"/>
</dbReference>
<evidence type="ECO:0000256" key="2">
    <source>
        <dbReference type="ARBA" id="ARBA00022448"/>
    </source>
</evidence>
<evidence type="ECO:0000313" key="11">
    <source>
        <dbReference type="Proteomes" id="UP000291485"/>
    </source>
</evidence>
<organism evidence="10 11">
    <name type="scientific">Pedobacter frigidisoli</name>
    <dbReference type="NCBI Taxonomy" id="2530455"/>
    <lineage>
        <taxon>Bacteria</taxon>
        <taxon>Pseudomonadati</taxon>
        <taxon>Bacteroidota</taxon>
        <taxon>Sphingobacteriia</taxon>
        <taxon>Sphingobacteriales</taxon>
        <taxon>Sphingobacteriaceae</taxon>
        <taxon>Pedobacter</taxon>
    </lineage>
</organism>
<evidence type="ECO:0000256" key="1">
    <source>
        <dbReference type="ARBA" id="ARBA00004571"/>
    </source>
</evidence>
<dbReference type="SMART" id="SM00965">
    <property type="entry name" value="STN"/>
    <property type="match status" value="1"/>
</dbReference>